<dbReference type="PANTHER" id="PTHR32071:SF57">
    <property type="entry name" value="C4-DICARBOXYLATE TRANSPORT TRANSCRIPTIONAL REGULATORY PROTEIN DCTD"/>
    <property type="match status" value="1"/>
</dbReference>
<feature type="region of interest" description="Disordered" evidence="9">
    <location>
        <begin position="387"/>
        <end position="407"/>
    </location>
</feature>
<dbReference type="GO" id="GO:0043565">
    <property type="term" value="F:sequence-specific DNA binding"/>
    <property type="evidence" value="ECO:0007669"/>
    <property type="project" value="InterPro"/>
</dbReference>
<organism evidence="12 13">
    <name type="scientific">Desulfoluna butyratoxydans</name>
    <dbReference type="NCBI Taxonomy" id="231438"/>
    <lineage>
        <taxon>Bacteria</taxon>
        <taxon>Pseudomonadati</taxon>
        <taxon>Thermodesulfobacteriota</taxon>
        <taxon>Desulfobacteria</taxon>
        <taxon>Desulfobacterales</taxon>
        <taxon>Desulfolunaceae</taxon>
        <taxon>Desulfoluna</taxon>
    </lineage>
</organism>
<dbReference type="PRINTS" id="PR01590">
    <property type="entry name" value="HTHFIS"/>
</dbReference>
<dbReference type="CDD" id="cd17549">
    <property type="entry name" value="REC_DctD-like"/>
    <property type="match status" value="1"/>
</dbReference>
<dbReference type="FunFam" id="3.40.50.2300:FF:000018">
    <property type="entry name" value="DNA-binding transcriptional regulator NtrC"/>
    <property type="match status" value="1"/>
</dbReference>
<dbReference type="InterPro" id="IPR001789">
    <property type="entry name" value="Sig_transdc_resp-reg_receiver"/>
</dbReference>
<dbReference type="InterPro" id="IPR002078">
    <property type="entry name" value="Sigma_54_int"/>
</dbReference>
<dbReference type="SMART" id="SM00448">
    <property type="entry name" value="REC"/>
    <property type="match status" value="1"/>
</dbReference>
<keyword evidence="1 8" id="KW-0597">Phosphoprotein</keyword>
<feature type="modified residue" description="4-aspartylphosphate" evidence="8">
    <location>
        <position position="56"/>
    </location>
</feature>
<dbReference type="PANTHER" id="PTHR32071">
    <property type="entry name" value="TRANSCRIPTIONAL REGULATORY PROTEIN"/>
    <property type="match status" value="1"/>
</dbReference>
<dbReference type="FunFam" id="3.40.50.300:FF:000006">
    <property type="entry name" value="DNA-binding transcriptional regulator NtrC"/>
    <property type="match status" value="1"/>
</dbReference>
<keyword evidence="6" id="KW-0238">DNA-binding</keyword>
<dbReference type="PROSITE" id="PS50045">
    <property type="entry name" value="SIGMA54_INTERACT_4"/>
    <property type="match status" value="1"/>
</dbReference>
<sequence length="454" mass="50089">MRVPLGEIFLVDDEEEIRIASSQTFELEGYAVRTFASAAEVLPHIDPDWLGVVITDVKMPGMDGLELLAAIREMAPDLPVVIQTGHGDVPMALSAIKAGAYDFIEKPVPPEYLIDVANRALESRRLSLENRSLKKRLASEADIGSRIIGESQAASGLRRTIGSLSLIDVDVLLIGETGVGKELAAHCLHDLGNRKAGKFVPLNCGAIPPNLVESELFGHERGAFTSASTRRIGKIEQAHGGTLFLDEIESMPLSVQVKVLRALQERTIERVGGDRLISVDFRVIAATKVNLRDAVTQGAFREDLFYRLNVARVPIPPLRERTGDARLLLQWFLMKMADRFHTAPPSLDSSVLERLEAYDWPGNVRELRNVAQQLVLGLPLDLAEPRSLDTSTPDAVAPDGPSGTGLDEQVNRYEKQLIEEALARNGGSMTRTANDLDIPRKRLYLRMQKFDIRK</sequence>
<keyword evidence="4" id="KW-0902">Two-component regulatory system</keyword>
<dbReference type="SUPFAM" id="SSF52172">
    <property type="entry name" value="CheY-like"/>
    <property type="match status" value="1"/>
</dbReference>
<dbReference type="SMART" id="SM00382">
    <property type="entry name" value="AAA"/>
    <property type="match status" value="1"/>
</dbReference>
<feature type="domain" description="Sigma-54 factor interaction" evidence="10">
    <location>
        <begin position="147"/>
        <end position="376"/>
    </location>
</feature>
<dbReference type="Gene3D" id="1.10.8.60">
    <property type="match status" value="1"/>
</dbReference>
<dbReference type="InterPro" id="IPR027417">
    <property type="entry name" value="P-loop_NTPase"/>
</dbReference>
<dbReference type="InterPro" id="IPR011006">
    <property type="entry name" value="CheY-like_superfamily"/>
</dbReference>
<dbReference type="CDD" id="cd00009">
    <property type="entry name" value="AAA"/>
    <property type="match status" value="1"/>
</dbReference>
<evidence type="ECO:0000259" key="10">
    <source>
        <dbReference type="PROSITE" id="PS50045"/>
    </source>
</evidence>
<dbReference type="Proteomes" id="UP000507962">
    <property type="component" value="Unassembled WGS sequence"/>
</dbReference>
<dbReference type="InterPro" id="IPR025943">
    <property type="entry name" value="Sigma_54_int_dom_ATP-bd_2"/>
</dbReference>
<dbReference type="InterPro" id="IPR025944">
    <property type="entry name" value="Sigma_54_int_dom_CS"/>
</dbReference>
<proteinExistence type="predicted"/>
<evidence type="ECO:0000259" key="11">
    <source>
        <dbReference type="PROSITE" id="PS50110"/>
    </source>
</evidence>
<keyword evidence="13" id="KW-1185">Reference proteome</keyword>
<dbReference type="SUPFAM" id="SSF52540">
    <property type="entry name" value="P-loop containing nucleoside triphosphate hydrolases"/>
    <property type="match status" value="1"/>
</dbReference>
<gene>
    <name evidence="12" type="ORF">MSL71_45360</name>
</gene>
<evidence type="ECO:0000256" key="5">
    <source>
        <dbReference type="ARBA" id="ARBA00023015"/>
    </source>
</evidence>
<name>A0A4U8YSE8_9BACT</name>
<feature type="domain" description="Response regulatory" evidence="11">
    <location>
        <begin position="7"/>
        <end position="121"/>
    </location>
</feature>
<dbReference type="Pfam" id="PF02954">
    <property type="entry name" value="HTH_8"/>
    <property type="match status" value="1"/>
</dbReference>
<dbReference type="Gene3D" id="3.40.50.2300">
    <property type="match status" value="1"/>
</dbReference>
<evidence type="ECO:0000313" key="12">
    <source>
        <dbReference type="EMBL" id="VFQ46860.1"/>
    </source>
</evidence>
<evidence type="ECO:0000313" key="13">
    <source>
        <dbReference type="Proteomes" id="UP000507962"/>
    </source>
</evidence>
<evidence type="ECO:0000256" key="4">
    <source>
        <dbReference type="ARBA" id="ARBA00023012"/>
    </source>
</evidence>
<dbReference type="RefSeq" id="WP_180145432.1">
    <property type="nucleotide sequence ID" value="NZ_CAADHO010000011.1"/>
</dbReference>
<evidence type="ECO:0000256" key="3">
    <source>
        <dbReference type="ARBA" id="ARBA00022840"/>
    </source>
</evidence>
<evidence type="ECO:0000256" key="7">
    <source>
        <dbReference type="ARBA" id="ARBA00023163"/>
    </source>
</evidence>
<dbReference type="Pfam" id="PF25601">
    <property type="entry name" value="AAA_lid_14"/>
    <property type="match status" value="1"/>
</dbReference>
<dbReference type="InterPro" id="IPR002197">
    <property type="entry name" value="HTH_Fis"/>
</dbReference>
<dbReference type="InterPro" id="IPR003593">
    <property type="entry name" value="AAA+_ATPase"/>
</dbReference>
<dbReference type="AlphaFoldDB" id="A0A4U8YSE8"/>
<reference evidence="12 13" key="1">
    <citation type="submission" date="2019-03" db="EMBL/GenBank/DDBJ databases">
        <authorList>
            <person name="Nijsse B."/>
        </authorList>
    </citation>
    <scope>NUCLEOTIDE SEQUENCE [LARGE SCALE GENOMIC DNA]</scope>
    <source>
        <strain evidence="12">Desulfoluna butyratoxydans MSL71</strain>
    </source>
</reference>
<dbReference type="SUPFAM" id="SSF46689">
    <property type="entry name" value="Homeodomain-like"/>
    <property type="match status" value="1"/>
</dbReference>
<keyword evidence="7" id="KW-0804">Transcription</keyword>
<dbReference type="EMBL" id="CAADHO010000011">
    <property type="protein sequence ID" value="VFQ46860.1"/>
    <property type="molecule type" value="Genomic_DNA"/>
</dbReference>
<evidence type="ECO:0000256" key="1">
    <source>
        <dbReference type="ARBA" id="ARBA00022553"/>
    </source>
</evidence>
<dbReference type="PROSITE" id="PS00676">
    <property type="entry name" value="SIGMA54_INTERACT_2"/>
    <property type="match status" value="1"/>
</dbReference>
<evidence type="ECO:0000256" key="2">
    <source>
        <dbReference type="ARBA" id="ARBA00022741"/>
    </source>
</evidence>
<evidence type="ECO:0000256" key="9">
    <source>
        <dbReference type="SAM" id="MobiDB-lite"/>
    </source>
</evidence>
<dbReference type="Pfam" id="PF00158">
    <property type="entry name" value="Sigma54_activat"/>
    <property type="match status" value="1"/>
</dbReference>
<dbReference type="GO" id="GO:0006355">
    <property type="term" value="P:regulation of DNA-templated transcription"/>
    <property type="evidence" value="ECO:0007669"/>
    <property type="project" value="InterPro"/>
</dbReference>
<dbReference type="Gene3D" id="3.40.50.300">
    <property type="entry name" value="P-loop containing nucleotide triphosphate hydrolases"/>
    <property type="match status" value="1"/>
</dbReference>
<accession>A0A4U8YSE8</accession>
<dbReference type="GO" id="GO:0005524">
    <property type="term" value="F:ATP binding"/>
    <property type="evidence" value="ECO:0007669"/>
    <property type="project" value="UniProtKB-KW"/>
</dbReference>
<dbReference type="Gene3D" id="1.10.10.60">
    <property type="entry name" value="Homeodomain-like"/>
    <property type="match status" value="1"/>
</dbReference>
<evidence type="ECO:0000256" key="8">
    <source>
        <dbReference type="PROSITE-ProRule" id="PRU00169"/>
    </source>
</evidence>
<dbReference type="PROSITE" id="PS00688">
    <property type="entry name" value="SIGMA54_INTERACT_3"/>
    <property type="match status" value="1"/>
</dbReference>
<dbReference type="PROSITE" id="PS50110">
    <property type="entry name" value="RESPONSE_REGULATORY"/>
    <property type="match status" value="1"/>
</dbReference>
<protein>
    <submittedName>
        <fullName evidence="12">Signal transduction response regulator receiver domain</fullName>
    </submittedName>
</protein>
<dbReference type="InterPro" id="IPR009057">
    <property type="entry name" value="Homeodomain-like_sf"/>
</dbReference>
<dbReference type="Pfam" id="PF00072">
    <property type="entry name" value="Response_reg"/>
    <property type="match status" value="1"/>
</dbReference>
<keyword evidence="2" id="KW-0547">Nucleotide-binding</keyword>
<dbReference type="InterPro" id="IPR058031">
    <property type="entry name" value="AAA_lid_NorR"/>
</dbReference>
<keyword evidence="5" id="KW-0805">Transcription regulation</keyword>
<evidence type="ECO:0000256" key="6">
    <source>
        <dbReference type="ARBA" id="ARBA00023125"/>
    </source>
</evidence>
<keyword evidence="3" id="KW-0067">ATP-binding</keyword>
<dbReference type="GO" id="GO:0000160">
    <property type="term" value="P:phosphorelay signal transduction system"/>
    <property type="evidence" value="ECO:0007669"/>
    <property type="project" value="UniProtKB-KW"/>
</dbReference>